<dbReference type="PANTHER" id="PTHR13902">
    <property type="entry name" value="SERINE/THREONINE-PROTEIN KINASE WNK WITH NO LYSINE -RELATED"/>
    <property type="match status" value="1"/>
</dbReference>
<reference evidence="1" key="1">
    <citation type="submission" date="2025-08" db="UniProtKB">
        <authorList>
            <consortium name="Ensembl"/>
        </authorList>
    </citation>
    <scope>IDENTIFICATION</scope>
</reference>
<organism evidence="1 2">
    <name type="scientific">Cyprinus carpio</name>
    <name type="common">Common carp</name>
    <dbReference type="NCBI Taxonomy" id="7962"/>
    <lineage>
        <taxon>Eukaryota</taxon>
        <taxon>Metazoa</taxon>
        <taxon>Chordata</taxon>
        <taxon>Craniata</taxon>
        <taxon>Vertebrata</taxon>
        <taxon>Euteleostomi</taxon>
        <taxon>Actinopterygii</taxon>
        <taxon>Neopterygii</taxon>
        <taxon>Teleostei</taxon>
        <taxon>Ostariophysi</taxon>
        <taxon>Cypriniformes</taxon>
        <taxon>Cyprinidae</taxon>
        <taxon>Cyprininae</taxon>
        <taxon>Cyprinus</taxon>
    </lineage>
</organism>
<name>A0A8C1Z1I8_CYPCA</name>
<dbReference type="InterPro" id="IPR050588">
    <property type="entry name" value="WNK_Ser-Thr_kinase"/>
</dbReference>
<proteinExistence type="predicted"/>
<dbReference type="Ensembl" id="ENSCCRT00015047496.1">
    <property type="protein sequence ID" value="ENSCCRP00015045958.1"/>
    <property type="gene ID" value="ENSCCRG00015017914.1"/>
</dbReference>
<sequence length="263" mass="29817">ICALEMAVLEIQANGDNAVSKEAIDHAGQSLEDPLMREFIQSCVLTEAKTRPTAHDLLFHRVLFEVHSLKLLAAHCFINNQCKWDMENTVHPFLTPQRKNALILILDMTEMYSHVSPLELDKFLEDVKNGIYPLMNFASQRPHPIPRALSLSQEQMETVKTPTPEPQETETRKVVQIHCNLEANEEGTRSHLSLFLKMDDRLHRQLSCDVLPSDSPKDLASELVHHAFISEEDCEKLACFLEDALCKHWSGTSTSPTAMAVMY</sequence>
<protein>
    <submittedName>
        <fullName evidence="1">Uncharacterized protein</fullName>
    </submittedName>
</protein>
<evidence type="ECO:0000313" key="2">
    <source>
        <dbReference type="Proteomes" id="UP000694700"/>
    </source>
</evidence>
<dbReference type="Proteomes" id="UP000694700">
    <property type="component" value="Unplaced"/>
</dbReference>
<evidence type="ECO:0000313" key="1">
    <source>
        <dbReference type="Ensembl" id="ENSCCRP00015045958.1"/>
    </source>
</evidence>
<dbReference type="AlphaFoldDB" id="A0A8C1Z1I8"/>
<gene>
    <name evidence="1" type="primary">nrbp2a</name>
</gene>
<accession>A0A8C1Z1I8</accession>